<dbReference type="GO" id="GO:0006355">
    <property type="term" value="P:regulation of DNA-templated transcription"/>
    <property type="evidence" value="ECO:0007669"/>
    <property type="project" value="InterPro"/>
</dbReference>
<evidence type="ECO:0000313" key="7">
    <source>
        <dbReference type="EMBL" id="GMJ01714.1"/>
    </source>
</evidence>
<evidence type="ECO:0000256" key="2">
    <source>
        <dbReference type="ARBA" id="ARBA00023125"/>
    </source>
</evidence>
<accession>A0A9W7IUW5</accession>
<dbReference type="PANTHER" id="PTHR31719">
    <property type="entry name" value="NAC TRANSCRIPTION FACTOR 56"/>
    <property type="match status" value="1"/>
</dbReference>
<keyword evidence="3" id="KW-0804">Transcription</keyword>
<evidence type="ECO:0000313" key="8">
    <source>
        <dbReference type="Proteomes" id="UP001165190"/>
    </source>
</evidence>
<feature type="region of interest" description="Disordered" evidence="5">
    <location>
        <begin position="189"/>
        <end position="271"/>
    </location>
</feature>
<dbReference type="InterPro" id="IPR003441">
    <property type="entry name" value="NAC-dom"/>
</dbReference>
<dbReference type="Proteomes" id="UP001165190">
    <property type="component" value="Unassembled WGS sequence"/>
</dbReference>
<dbReference type="GO" id="GO:0003677">
    <property type="term" value="F:DNA binding"/>
    <property type="evidence" value="ECO:0007669"/>
    <property type="project" value="UniProtKB-KW"/>
</dbReference>
<evidence type="ECO:0000256" key="3">
    <source>
        <dbReference type="ARBA" id="ARBA00023163"/>
    </source>
</evidence>
<dbReference type="OrthoDB" id="774757at2759"/>
<organism evidence="7 8">
    <name type="scientific">Hibiscus trionum</name>
    <name type="common">Flower of an hour</name>
    <dbReference type="NCBI Taxonomy" id="183268"/>
    <lineage>
        <taxon>Eukaryota</taxon>
        <taxon>Viridiplantae</taxon>
        <taxon>Streptophyta</taxon>
        <taxon>Embryophyta</taxon>
        <taxon>Tracheophyta</taxon>
        <taxon>Spermatophyta</taxon>
        <taxon>Magnoliopsida</taxon>
        <taxon>eudicotyledons</taxon>
        <taxon>Gunneridae</taxon>
        <taxon>Pentapetalae</taxon>
        <taxon>rosids</taxon>
        <taxon>malvids</taxon>
        <taxon>Malvales</taxon>
        <taxon>Malvaceae</taxon>
        <taxon>Malvoideae</taxon>
        <taxon>Hibiscus</taxon>
    </lineage>
</organism>
<feature type="compositionally biased region" description="Basic and acidic residues" evidence="5">
    <location>
        <begin position="243"/>
        <end position="271"/>
    </location>
</feature>
<evidence type="ECO:0000259" key="6">
    <source>
        <dbReference type="PROSITE" id="PS51005"/>
    </source>
</evidence>
<dbReference type="PANTHER" id="PTHR31719:SF43">
    <property type="entry name" value="NAC TRANSCRIPTION FACTOR 56"/>
    <property type="match status" value="1"/>
</dbReference>
<keyword evidence="8" id="KW-1185">Reference proteome</keyword>
<feature type="compositionally biased region" description="Acidic residues" evidence="5">
    <location>
        <begin position="189"/>
        <end position="203"/>
    </location>
</feature>
<evidence type="ECO:0000256" key="5">
    <source>
        <dbReference type="SAM" id="MobiDB-lite"/>
    </source>
</evidence>
<feature type="domain" description="NAC" evidence="6">
    <location>
        <begin position="7"/>
        <end position="149"/>
    </location>
</feature>
<keyword evidence="2" id="KW-0238">DNA-binding</keyword>
<dbReference type="PROSITE" id="PS51005">
    <property type="entry name" value="NAC"/>
    <property type="match status" value="1"/>
</dbReference>
<name>A0A9W7IUW5_HIBTR</name>
<sequence length="271" mass="31210">MSSAVQLPSGYRFRPSKPQIFSSFLIPVVVHGALIPPHFLDLEIYGENKEPWNLFDKHSRESFWVFTTLRKRDNSRSHRKAGSGTWRPWGITTKVLDKQSRVLGVQKNFTFYITTDQPANQDNGHWIMHEYSLNHQNFKYRVICEIKNTGARMCRNLNPKSSIPGSSNRNISDDRADRGSGLILYWKQEDDEEMPNLSDNDDICDIRNQDPEFSPNQQDSNQDDETTAIPNAPVKEIVCADHNLTRGDSDEPSKQDCKKTEESDARHSQRQ</sequence>
<dbReference type="Gene3D" id="2.170.150.80">
    <property type="entry name" value="NAC domain"/>
    <property type="match status" value="1"/>
</dbReference>
<reference evidence="7" key="1">
    <citation type="submission" date="2023-05" db="EMBL/GenBank/DDBJ databases">
        <title>Genome and transcriptome analyses reveal genes involved in the formation of fine ridges on petal epidermal cells in Hibiscus trionum.</title>
        <authorList>
            <person name="Koshimizu S."/>
            <person name="Masuda S."/>
            <person name="Ishii T."/>
            <person name="Shirasu K."/>
            <person name="Hoshino A."/>
            <person name="Arita M."/>
        </authorList>
    </citation>
    <scope>NUCLEOTIDE SEQUENCE</scope>
    <source>
        <strain evidence="7">Hamamatsu line</strain>
    </source>
</reference>
<evidence type="ECO:0000256" key="4">
    <source>
        <dbReference type="ARBA" id="ARBA00023242"/>
    </source>
</evidence>
<gene>
    <name evidence="7" type="ORF">HRI_003840600</name>
</gene>
<dbReference type="Pfam" id="PF02365">
    <property type="entry name" value="NAM"/>
    <property type="match status" value="1"/>
</dbReference>
<evidence type="ECO:0000256" key="1">
    <source>
        <dbReference type="ARBA" id="ARBA00023015"/>
    </source>
</evidence>
<proteinExistence type="predicted"/>
<dbReference type="SUPFAM" id="SSF101941">
    <property type="entry name" value="NAC domain"/>
    <property type="match status" value="1"/>
</dbReference>
<dbReference type="AlphaFoldDB" id="A0A9W7IUW5"/>
<comment type="caution">
    <text evidence="7">The sequence shown here is derived from an EMBL/GenBank/DDBJ whole genome shotgun (WGS) entry which is preliminary data.</text>
</comment>
<dbReference type="EMBL" id="BSYR01000035">
    <property type="protein sequence ID" value="GMJ01714.1"/>
    <property type="molecule type" value="Genomic_DNA"/>
</dbReference>
<keyword evidence="4" id="KW-0539">Nucleus</keyword>
<dbReference type="InterPro" id="IPR036093">
    <property type="entry name" value="NAC_dom_sf"/>
</dbReference>
<keyword evidence="1" id="KW-0805">Transcription regulation</keyword>
<protein>
    <recommendedName>
        <fullName evidence="6">NAC domain-containing protein</fullName>
    </recommendedName>
</protein>